<organism evidence="2 3">
    <name type="scientific">Thalassospira profundimaris</name>
    <dbReference type="NCBI Taxonomy" id="502049"/>
    <lineage>
        <taxon>Bacteria</taxon>
        <taxon>Pseudomonadati</taxon>
        <taxon>Pseudomonadota</taxon>
        <taxon>Alphaproteobacteria</taxon>
        <taxon>Rhodospirillales</taxon>
        <taxon>Thalassospiraceae</taxon>
        <taxon>Thalassospira</taxon>
    </lineage>
</organism>
<dbReference type="InterPro" id="IPR052716">
    <property type="entry name" value="MOSC_domain"/>
</dbReference>
<evidence type="ECO:0000259" key="1">
    <source>
        <dbReference type="PROSITE" id="PS51340"/>
    </source>
</evidence>
<dbReference type="Proteomes" id="UP000252255">
    <property type="component" value="Unassembled WGS sequence"/>
</dbReference>
<evidence type="ECO:0000313" key="2">
    <source>
        <dbReference type="EMBL" id="RCK47968.1"/>
    </source>
</evidence>
<gene>
    <name evidence="2" type="ORF">TH30_05900</name>
</gene>
<dbReference type="PANTHER" id="PTHR36930:SF1">
    <property type="entry name" value="MOSC DOMAIN-CONTAINING PROTEIN"/>
    <property type="match status" value="1"/>
</dbReference>
<protein>
    <submittedName>
        <fullName evidence="2">Molybdenum cofactor biosysynthesis protein</fullName>
    </submittedName>
</protein>
<dbReference type="GO" id="GO:0003824">
    <property type="term" value="F:catalytic activity"/>
    <property type="evidence" value="ECO:0007669"/>
    <property type="project" value="InterPro"/>
</dbReference>
<dbReference type="Pfam" id="PF03473">
    <property type="entry name" value="MOSC"/>
    <property type="match status" value="1"/>
</dbReference>
<dbReference type="EMBL" id="JPWI01000002">
    <property type="protein sequence ID" value="RCK47968.1"/>
    <property type="molecule type" value="Genomic_DNA"/>
</dbReference>
<dbReference type="PANTHER" id="PTHR36930">
    <property type="entry name" value="METAL-SULFUR CLUSTER BIOSYNTHESIS PROTEINS YUAD-RELATED"/>
    <property type="match status" value="1"/>
</dbReference>
<proteinExistence type="predicted"/>
<dbReference type="Gene3D" id="2.40.33.20">
    <property type="entry name" value="PK beta-barrel domain-like"/>
    <property type="match status" value="1"/>
</dbReference>
<dbReference type="OrthoDB" id="1550913at2"/>
<dbReference type="GO" id="GO:0030170">
    <property type="term" value="F:pyridoxal phosphate binding"/>
    <property type="evidence" value="ECO:0007669"/>
    <property type="project" value="InterPro"/>
</dbReference>
<dbReference type="PROSITE" id="PS51340">
    <property type="entry name" value="MOSC"/>
    <property type="match status" value="1"/>
</dbReference>
<evidence type="ECO:0000313" key="3">
    <source>
        <dbReference type="Proteomes" id="UP000252255"/>
    </source>
</evidence>
<name>A0A367X2R2_9PROT</name>
<dbReference type="InterPro" id="IPR005302">
    <property type="entry name" value="MoCF_Sase_C"/>
</dbReference>
<accession>A0A367X2R2</accession>
<dbReference type="SUPFAM" id="SSF50800">
    <property type="entry name" value="PK beta-barrel domain-like"/>
    <property type="match status" value="1"/>
</dbReference>
<dbReference type="RefSeq" id="WP_114097109.1">
    <property type="nucleotide sequence ID" value="NZ_JPWI01000002.1"/>
</dbReference>
<feature type="domain" description="MOSC" evidence="1">
    <location>
        <begin position="21"/>
        <end position="148"/>
    </location>
</feature>
<dbReference type="GO" id="GO:0030151">
    <property type="term" value="F:molybdenum ion binding"/>
    <property type="evidence" value="ECO:0007669"/>
    <property type="project" value="InterPro"/>
</dbReference>
<dbReference type="InterPro" id="IPR011037">
    <property type="entry name" value="Pyrv_Knase-like_insert_dom_sf"/>
</dbReference>
<dbReference type="AlphaFoldDB" id="A0A367X2R2"/>
<reference evidence="2 3" key="1">
    <citation type="submission" date="2014-07" db="EMBL/GenBank/DDBJ databases">
        <title>Draft genome sequence of Thalassospira profundimaris PR54-5.</title>
        <authorList>
            <person name="Lai Q."/>
            <person name="Shao Z."/>
        </authorList>
    </citation>
    <scope>NUCLEOTIDE SEQUENCE [LARGE SCALE GENOMIC DNA]</scope>
    <source>
        <strain evidence="2 3">PR54-5</strain>
    </source>
</reference>
<sequence length="152" mass="16604">MTVKAELIGIARKSKSRAPMESLDQVTASTDLGIDGDYRGKLRRRQVTILAEEGWQAAINEINRPDLPWTTRRANLLVRGIDLPREKGSKLVIGTVTFEITGKTDPCSRMDDAASGLMDAMTPDWRGGVTCRVIEGGELRLGDSAFVIETTG</sequence>
<comment type="caution">
    <text evidence="2">The sequence shown here is derived from an EMBL/GenBank/DDBJ whole genome shotgun (WGS) entry which is preliminary data.</text>
</comment>